<dbReference type="PIRSF" id="PIRSF000903">
    <property type="entry name" value="B5n-ttraPtase_sm"/>
    <property type="match status" value="1"/>
</dbReference>
<dbReference type="RefSeq" id="WP_408625040.1">
    <property type="nucleotide sequence ID" value="NZ_JBEQCT010000010.1"/>
</dbReference>
<dbReference type="NCBIfam" id="NF001204">
    <property type="entry name" value="PRK00166.1"/>
    <property type="match status" value="1"/>
</dbReference>
<evidence type="ECO:0000256" key="1">
    <source>
        <dbReference type="ARBA" id="ARBA00003413"/>
    </source>
</evidence>
<name>A0ABW9GAN2_9GAMM</name>
<accession>A0ABW9GAN2</accession>
<dbReference type="SUPFAM" id="SSF56300">
    <property type="entry name" value="Metallo-dependent phosphatases"/>
    <property type="match status" value="1"/>
</dbReference>
<dbReference type="EC" id="3.6.1.41" evidence="5"/>
<reference evidence="7 8" key="1">
    <citation type="journal article" date="2013" name="Int. J. Syst. Evol. Microbiol.">
        <title>Celerinatantimonas yamalensis sp. nov., a cold-adapted diazotrophic bacterium from a cold permafrost brine.</title>
        <authorList>
            <person name="Shcherbakova V."/>
            <person name="Chuvilskaya N."/>
            <person name="Rivkina E."/>
            <person name="Demidov N."/>
            <person name="Uchaeva V."/>
            <person name="Suetin S."/>
            <person name="Suzina N."/>
            <person name="Gilichinsky D."/>
        </authorList>
    </citation>
    <scope>NUCLEOTIDE SEQUENCE [LARGE SCALE GENOMIC DNA]</scope>
    <source>
        <strain evidence="7 8">C7</strain>
    </source>
</reference>
<evidence type="ECO:0000256" key="2">
    <source>
        <dbReference type="ARBA" id="ARBA00005419"/>
    </source>
</evidence>
<keyword evidence="8" id="KW-1185">Reference proteome</keyword>
<comment type="catalytic activity">
    <reaction evidence="4 5">
        <text>P(1),P(4)-bis(5'-adenosyl) tetraphosphate + H2O = 2 ADP + 2 H(+)</text>
        <dbReference type="Rhea" id="RHEA:24252"/>
        <dbReference type="ChEBI" id="CHEBI:15377"/>
        <dbReference type="ChEBI" id="CHEBI:15378"/>
        <dbReference type="ChEBI" id="CHEBI:58141"/>
        <dbReference type="ChEBI" id="CHEBI:456216"/>
        <dbReference type="EC" id="3.6.1.41"/>
    </reaction>
</comment>
<dbReference type="CDD" id="cd07422">
    <property type="entry name" value="MPP_ApaH"/>
    <property type="match status" value="1"/>
</dbReference>
<evidence type="ECO:0000256" key="4">
    <source>
        <dbReference type="ARBA" id="ARBA00049417"/>
    </source>
</evidence>
<comment type="caution">
    <text evidence="7">The sequence shown here is derived from an EMBL/GenBank/DDBJ whole genome shotgun (WGS) entry which is preliminary data.</text>
</comment>
<dbReference type="NCBIfam" id="TIGR00668">
    <property type="entry name" value="apaH"/>
    <property type="match status" value="1"/>
</dbReference>
<evidence type="ECO:0000313" key="8">
    <source>
        <dbReference type="Proteomes" id="UP001629953"/>
    </source>
</evidence>
<gene>
    <name evidence="5" type="primary">apaH</name>
    <name evidence="7" type="ORF">ABUE30_17045</name>
</gene>
<dbReference type="Proteomes" id="UP001629953">
    <property type="component" value="Unassembled WGS sequence"/>
</dbReference>
<keyword evidence="3 5" id="KW-0378">Hydrolase</keyword>
<comment type="function">
    <text evidence="1 5">Hydrolyzes diadenosine 5',5'''-P1,P4-tetraphosphate to yield ADP.</text>
</comment>
<proteinExistence type="inferred from homology"/>
<evidence type="ECO:0000256" key="3">
    <source>
        <dbReference type="ARBA" id="ARBA00022801"/>
    </source>
</evidence>
<sequence>MKHYMIGDLHGCYDQLRQLLTLANVDLSQDILWFTGDLIGRGEQPLETLRFVRSLGAQAQVVLGNHDLHFLAVADGIARVKPRDKLETLLDAPDREDLIDWLWHQPLMAQLDEKTVMVHAGITPQWSISEALARAKEVQQLFSQEQHRHNLLQSMYGDEPNYWQDDLSGAARYRFIINSFTRMRYCYADFSLDFTYKEGPEQTPATLKPWFDYRHDESTIIFGHWASLMGQTKMPQFKALDTGCIWGNQLTMLEWETGQYYQTQCELYRRSNCINR</sequence>
<dbReference type="Gene3D" id="3.60.21.10">
    <property type="match status" value="1"/>
</dbReference>
<evidence type="ECO:0000256" key="5">
    <source>
        <dbReference type="HAMAP-Rule" id="MF_00199"/>
    </source>
</evidence>
<dbReference type="PRINTS" id="PR00114">
    <property type="entry name" value="STPHPHTASE"/>
</dbReference>
<dbReference type="InterPro" id="IPR004617">
    <property type="entry name" value="ApaH"/>
</dbReference>
<protein>
    <recommendedName>
        <fullName evidence="5">Bis(5'-nucleosyl)-tetraphosphatase, symmetrical</fullName>
        <ecNumber evidence="5">3.6.1.41</ecNumber>
    </recommendedName>
    <alternativeName>
        <fullName evidence="5">Ap4A hydrolase</fullName>
    </alternativeName>
    <alternativeName>
        <fullName evidence="5">Diadenosine 5',5'''-P1,P4-tetraphosphate pyrophosphohydrolase</fullName>
    </alternativeName>
    <alternativeName>
        <fullName evidence="5">Diadenosine tetraphosphatase</fullName>
    </alternativeName>
</protein>
<evidence type="ECO:0000259" key="6">
    <source>
        <dbReference type="Pfam" id="PF00149"/>
    </source>
</evidence>
<organism evidence="7 8">
    <name type="scientific">Celerinatantimonas yamalensis</name>
    <dbReference type="NCBI Taxonomy" id="559956"/>
    <lineage>
        <taxon>Bacteria</taxon>
        <taxon>Pseudomonadati</taxon>
        <taxon>Pseudomonadota</taxon>
        <taxon>Gammaproteobacteria</taxon>
        <taxon>Celerinatantimonadaceae</taxon>
        <taxon>Celerinatantimonas</taxon>
    </lineage>
</organism>
<dbReference type="EMBL" id="JBEQCT010000010">
    <property type="protein sequence ID" value="MFM2486740.1"/>
    <property type="molecule type" value="Genomic_DNA"/>
</dbReference>
<dbReference type="PANTHER" id="PTHR40942">
    <property type="match status" value="1"/>
</dbReference>
<dbReference type="InterPro" id="IPR029052">
    <property type="entry name" value="Metallo-depent_PP-like"/>
</dbReference>
<comment type="similarity">
    <text evidence="2 5">Belongs to the Ap4A hydrolase family.</text>
</comment>
<dbReference type="InterPro" id="IPR004843">
    <property type="entry name" value="Calcineurin-like_PHP"/>
</dbReference>
<evidence type="ECO:0000313" key="7">
    <source>
        <dbReference type="EMBL" id="MFM2486740.1"/>
    </source>
</evidence>
<dbReference type="PANTHER" id="PTHR40942:SF4">
    <property type="entry name" value="CYTOCHROME C5"/>
    <property type="match status" value="1"/>
</dbReference>
<dbReference type="Pfam" id="PF00149">
    <property type="entry name" value="Metallophos"/>
    <property type="match status" value="1"/>
</dbReference>
<dbReference type="InterPro" id="IPR006186">
    <property type="entry name" value="Ser/Thr-sp_prot-phosphatase"/>
</dbReference>
<dbReference type="GO" id="GO:0008803">
    <property type="term" value="F:bis(5'-nucleosyl)-tetraphosphatase (symmetrical) activity"/>
    <property type="evidence" value="ECO:0007669"/>
    <property type="project" value="UniProtKB-EC"/>
</dbReference>
<feature type="domain" description="Calcineurin-like phosphoesterase" evidence="6">
    <location>
        <begin position="4"/>
        <end position="225"/>
    </location>
</feature>
<dbReference type="HAMAP" id="MF_00199">
    <property type="entry name" value="ApaH"/>
    <property type="match status" value="1"/>
</dbReference>